<proteinExistence type="predicted"/>
<dbReference type="RefSeq" id="WP_202749940.1">
    <property type="nucleotide sequence ID" value="NZ_JAESWC010000012.1"/>
</dbReference>
<reference evidence="1 2" key="1">
    <citation type="submission" date="2021-01" db="EMBL/GenBank/DDBJ databases">
        <title>Genome public.</title>
        <authorList>
            <person name="Liu C."/>
            <person name="Sun Q."/>
        </authorList>
    </citation>
    <scope>NUCLEOTIDE SEQUENCE [LARGE SCALE GENOMIC DNA]</scope>
    <source>
        <strain evidence="1 2">YIM B02515</strain>
    </source>
</reference>
<comment type="caution">
    <text evidence="1">The sequence shown here is derived from an EMBL/GenBank/DDBJ whole genome shotgun (WGS) entry which is preliminary data.</text>
</comment>
<gene>
    <name evidence="1" type="ORF">JK636_15785</name>
</gene>
<dbReference type="EMBL" id="JAESWC010000012">
    <property type="protein sequence ID" value="MBL4937188.1"/>
    <property type="molecule type" value="Genomic_DNA"/>
</dbReference>
<dbReference type="InterPro" id="IPR037208">
    <property type="entry name" value="Spo0E-like_sf"/>
</dbReference>
<protein>
    <submittedName>
        <fullName evidence="1">Spo0E family sporulation regulatory protein-aspartic acid phosphatase</fullName>
    </submittedName>
</protein>
<organism evidence="1 2">
    <name type="scientific">Clostridium rhizosphaerae</name>
    <dbReference type="NCBI Taxonomy" id="2803861"/>
    <lineage>
        <taxon>Bacteria</taxon>
        <taxon>Bacillati</taxon>
        <taxon>Bacillota</taxon>
        <taxon>Clostridia</taxon>
        <taxon>Eubacteriales</taxon>
        <taxon>Clostridiaceae</taxon>
        <taxon>Clostridium</taxon>
    </lineage>
</organism>
<dbReference type="Gene3D" id="4.10.280.10">
    <property type="entry name" value="Helix-loop-helix DNA-binding domain"/>
    <property type="match status" value="1"/>
</dbReference>
<name>A0ABS1TCV1_9CLOT</name>
<keyword evidence="2" id="KW-1185">Reference proteome</keyword>
<sequence>MSELEDLLKDVEILRGQLEKLISEKSGNLVDTEVVTASKILNAALNQYNKFIQEKFDKS</sequence>
<dbReference type="InterPro" id="IPR018540">
    <property type="entry name" value="Spo0E-like"/>
</dbReference>
<accession>A0ABS1TCV1</accession>
<dbReference type="Pfam" id="PF09388">
    <property type="entry name" value="SpoOE-like"/>
    <property type="match status" value="1"/>
</dbReference>
<dbReference type="SUPFAM" id="SSF140500">
    <property type="entry name" value="BAS1536-like"/>
    <property type="match status" value="1"/>
</dbReference>
<evidence type="ECO:0000313" key="2">
    <source>
        <dbReference type="Proteomes" id="UP000632377"/>
    </source>
</evidence>
<dbReference type="InterPro" id="IPR036638">
    <property type="entry name" value="HLH_DNA-bd_sf"/>
</dbReference>
<evidence type="ECO:0000313" key="1">
    <source>
        <dbReference type="EMBL" id="MBL4937188.1"/>
    </source>
</evidence>
<dbReference type="Proteomes" id="UP000632377">
    <property type="component" value="Unassembled WGS sequence"/>
</dbReference>